<dbReference type="InterPro" id="IPR018197">
    <property type="entry name" value="Glycerate_kinase_RE-like"/>
</dbReference>
<sequence length="377" mass="38323">MKIVIAPDSYKESLSAQQAAEAVAEGFRQVLPLARYVLLPMADGGEGTVDALIAATGGRKIPVAVTGPLGEEVEAFFGLSGDGQTAVVEMAAASGLALVPPAQRNPLRTTTYGTGQLIAAALESGARRLILGIGGSATTDGGAGMLQALGVRLLDAAGKDIAGTGAGLALLDRLDASGLDPRLARATLDVACDVDNPLCGPRGAAAVFGPQKGADQEMVARLDANLERFARILRRDLGADVAQLPGAGAAGGMGAAMLGVLRARLRPGVDIVMEAVNLEEAVRDADLVVTGEGRMDGQTAFGKTPVGVARVAKRHGCPVIGIAGCLLPDVTAVYSRGIDAVFSVLCRPCGLEDALREGAANLRFAARNIAALFALRG</sequence>
<keyword evidence="2 4" id="KW-0808">Transferase</keyword>
<evidence type="ECO:0000313" key="5">
    <source>
        <dbReference type="EMBL" id="SDF62001.1"/>
    </source>
</evidence>
<evidence type="ECO:0000256" key="2">
    <source>
        <dbReference type="ARBA" id="ARBA00022679"/>
    </source>
</evidence>
<reference evidence="6" key="1">
    <citation type="submission" date="2016-10" db="EMBL/GenBank/DDBJ databases">
        <authorList>
            <person name="Varghese N."/>
            <person name="Submissions S."/>
        </authorList>
    </citation>
    <scope>NUCLEOTIDE SEQUENCE [LARGE SCALE GENOMIC DNA]</scope>
    <source>
        <strain evidence="6">KHC7</strain>
    </source>
</reference>
<protein>
    <submittedName>
        <fullName evidence="5">Glycerate kinase</fullName>
    </submittedName>
</protein>
<dbReference type="GO" id="GO:0031388">
    <property type="term" value="P:organic acid phosphorylation"/>
    <property type="evidence" value="ECO:0007669"/>
    <property type="project" value="UniProtKB-UniRule"/>
</dbReference>
<dbReference type="EMBL" id="FNBX01000009">
    <property type="protein sequence ID" value="SDF62001.1"/>
    <property type="molecule type" value="Genomic_DNA"/>
</dbReference>
<keyword evidence="3 4" id="KW-0418">Kinase</keyword>
<dbReference type="PIRSF" id="PIRSF006078">
    <property type="entry name" value="GlxK"/>
    <property type="match status" value="1"/>
</dbReference>
<gene>
    <name evidence="5" type="ORF">SAMN05192586_10932</name>
</gene>
<dbReference type="PANTHER" id="PTHR21599:SF0">
    <property type="entry name" value="GLYCERATE KINASE"/>
    <property type="match status" value="1"/>
</dbReference>
<dbReference type="Gene3D" id="3.90.1510.10">
    <property type="entry name" value="Glycerate kinase, domain 2"/>
    <property type="match status" value="1"/>
</dbReference>
<dbReference type="AlphaFoldDB" id="A0A1G7MJV7"/>
<evidence type="ECO:0000256" key="1">
    <source>
        <dbReference type="ARBA" id="ARBA00006284"/>
    </source>
</evidence>
<dbReference type="Gene3D" id="3.40.50.10350">
    <property type="entry name" value="Glycerate kinase, domain 1"/>
    <property type="match status" value="1"/>
</dbReference>
<organism evidence="5 6">
    <name type="scientific">Desulfovibrio legallii</name>
    <dbReference type="NCBI Taxonomy" id="571438"/>
    <lineage>
        <taxon>Bacteria</taxon>
        <taxon>Pseudomonadati</taxon>
        <taxon>Thermodesulfobacteriota</taxon>
        <taxon>Desulfovibrionia</taxon>
        <taxon>Desulfovibrionales</taxon>
        <taxon>Desulfovibrionaceae</taxon>
        <taxon>Desulfovibrio</taxon>
    </lineage>
</organism>
<dbReference type="Pfam" id="PF02595">
    <property type="entry name" value="Gly_kinase"/>
    <property type="match status" value="1"/>
</dbReference>
<dbReference type="OrthoDB" id="9774290at2"/>
<dbReference type="InterPro" id="IPR036129">
    <property type="entry name" value="Glycerate_kinase_sf"/>
</dbReference>
<dbReference type="RefSeq" id="WP_092153635.1">
    <property type="nucleotide sequence ID" value="NZ_FNBX01000009.1"/>
</dbReference>
<dbReference type="PANTHER" id="PTHR21599">
    <property type="entry name" value="GLYCERATE KINASE"/>
    <property type="match status" value="1"/>
</dbReference>
<evidence type="ECO:0000256" key="3">
    <source>
        <dbReference type="ARBA" id="ARBA00022777"/>
    </source>
</evidence>
<proteinExistence type="inferred from homology"/>
<keyword evidence="6" id="KW-1185">Reference proteome</keyword>
<dbReference type="GO" id="GO:0008887">
    <property type="term" value="F:glycerate kinase activity"/>
    <property type="evidence" value="ECO:0007669"/>
    <property type="project" value="UniProtKB-UniRule"/>
</dbReference>
<evidence type="ECO:0000256" key="4">
    <source>
        <dbReference type="PIRNR" id="PIRNR006078"/>
    </source>
</evidence>
<dbReference type="Proteomes" id="UP000199355">
    <property type="component" value="Unassembled WGS sequence"/>
</dbReference>
<evidence type="ECO:0000313" key="6">
    <source>
        <dbReference type="Proteomes" id="UP000199355"/>
    </source>
</evidence>
<dbReference type="STRING" id="571438.SAMN05192586_10932"/>
<dbReference type="InterPro" id="IPR018193">
    <property type="entry name" value="Glyc_kinase_flavodox-like_fold"/>
</dbReference>
<accession>A0A1G7MJV7</accession>
<dbReference type="SUPFAM" id="SSF110738">
    <property type="entry name" value="Glycerate kinase I"/>
    <property type="match status" value="1"/>
</dbReference>
<dbReference type="InterPro" id="IPR004381">
    <property type="entry name" value="Glycerate_kinase"/>
</dbReference>
<comment type="similarity">
    <text evidence="1 4">Belongs to the glycerate kinase type-1 family.</text>
</comment>
<dbReference type="NCBIfam" id="TIGR00045">
    <property type="entry name" value="glycerate kinase"/>
    <property type="match status" value="1"/>
</dbReference>
<name>A0A1G7MJV7_9BACT</name>